<evidence type="ECO:0000313" key="1">
    <source>
        <dbReference type="EMBL" id="TFK68387.1"/>
    </source>
</evidence>
<reference evidence="1 2" key="1">
    <citation type="journal article" date="2019" name="Nat. Ecol. Evol.">
        <title>Megaphylogeny resolves global patterns of mushroom evolution.</title>
        <authorList>
            <person name="Varga T."/>
            <person name="Krizsan K."/>
            <person name="Foldi C."/>
            <person name="Dima B."/>
            <person name="Sanchez-Garcia M."/>
            <person name="Sanchez-Ramirez S."/>
            <person name="Szollosi G.J."/>
            <person name="Szarkandi J.G."/>
            <person name="Papp V."/>
            <person name="Albert L."/>
            <person name="Andreopoulos W."/>
            <person name="Angelini C."/>
            <person name="Antonin V."/>
            <person name="Barry K.W."/>
            <person name="Bougher N.L."/>
            <person name="Buchanan P."/>
            <person name="Buyck B."/>
            <person name="Bense V."/>
            <person name="Catcheside P."/>
            <person name="Chovatia M."/>
            <person name="Cooper J."/>
            <person name="Damon W."/>
            <person name="Desjardin D."/>
            <person name="Finy P."/>
            <person name="Geml J."/>
            <person name="Haridas S."/>
            <person name="Hughes K."/>
            <person name="Justo A."/>
            <person name="Karasinski D."/>
            <person name="Kautmanova I."/>
            <person name="Kiss B."/>
            <person name="Kocsube S."/>
            <person name="Kotiranta H."/>
            <person name="LaButti K.M."/>
            <person name="Lechner B.E."/>
            <person name="Liimatainen K."/>
            <person name="Lipzen A."/>
            <person name="Lukacs Z."/>
            <person name="Mihaltcheva S."/>
            <person name="Morgado L.N."/>
            <person name="Niskanen T."/>
            <person name="Noordeloos M.E."/>
            <person name="Ohm R.A."/>
            <person name="Ortiz-Santana B."/>
            <person name="Ovrebo C."/>
            <person name="Racz N."/>
            <person name="Riley R."/>
            <person name="Savchenko A."/>
            <person name="Shiryaev A."/>
            <person name="Soop K."/>
            <person name="Spirin V."/>
            <person name="Szebenyi C."/>
            <person name="Tomsovsky M."/>
            <person name="Tulloss R.E."/>
            <person name="Uehling J."/>
            <person name="Grigoriev I.V."/>
            <person name="Vagvolgyi C."/>
            <person name="Papp T."/>
            <person name="Martin F.M."/>
            <person name="Miettinen O."/>
            <person name="Hibbett D.S."/>
            <person name="Nagy L.G."/>
        </authorList>
    </citation>
    <scope>NUCLEOTIDE SEQUENCE [LARGE SCALE GENOMIC DNA]</scope>
    <source>
        <strain evidence="1 2">NL-1719</strain>
    </source>
</reference>
<proteinExistence type="predicted"/>
<keyword evidence="2" id="KW-1185">Reference proteome</keyword>
<protein>
    <submittedName>
        <fullName evidence="1">Uncharacterized protein</fullName>
    </submittedName>
</protein>
<dbReference type="EMBL" id="ML208353">
    <property type="protein sequence ID" value="TFK68387.1"/>
    <property type="molecule type" value="Genomic_DNA"/>
</dbReference>
<accession>A0ACD3AS77</accession>
<name>A0ACD3AS77_9AGAR</name>
<organism evidence="1 2">
    <name type="scientific">Pluteus cervinus</name>
    <dbReference type="NCBI Taxonomy" id="181527"/>
    <lineage>
        <taxon>Eukaryota</taxon>
        <taxon>Fungi</taxon>
        <taxon>Dikarya</taxon>
        <taxon>Basidiomycota</taxon>
        <taxon>Agaricomycotina</taxon>
        <taxon>Agaricomycetes</taxon>
        <taxon>Agaricomycetidae</taxon>
        <taxon>Agaricales</taxon>
        <taxon>Pluteineae</taxon>
        <taxon>Pluteaceae</taxon>
        <taxon>Pluteus</taxon>
    </lineage>
</organism>
<gene>
    <name evidence="1" type="ORF">BDN72DRAFT_841864</name>
</gene>
<evidence type="ECO:0000313" key="2">
    <source>
        <dbReference type="Proteomes" id="UP000308600"/>
    </source>
</evidence>
<sequence length="1199" mass="125731">MVTSVLNSSPSTTGALSSSSSSSSSASSLPSRPTPTTTRAEEQPIPTQNGFGFGDQPTPNPNPKSKLASSLVNPKLTLPKLILRIKATDFRIPYAPELSESECFSDLYNAAVDEAKLLGDAEADEELGSARRVSMGCANGDGVGNTNGSGNVNGTVNGKGKGKGKGVETQHDLQLRLEDVQDEDEYEVDPRLPIINLTLFDSRIEVEDVEAFVRALFIPSSLPPPGPTTSISLDLLSHILNVSIPLRIVSITKRVVQHLEHAFPITIEGWVKVKPPKTKTRFTPPSLSSSSCPSTSQSISETLLASSPPPPGPALWVDVPQCVVNRVQVSLPNPEEEFECLLGCDDIPLAGINAMGASTSAKDVDATTRVDVVPPTPFPIASHPHPHPSTSHLHPSTSHLHPSTSHLHPSTSQPQPRPHPPPHLPLHPLQHQTLPNISCRRTQILIHQTALSVMALNIALRHDLSWMIKSIIYSLLSLPLELVLAFSVDDGGGGHGGVRKGSQVLRGAAAGLGHGLQTTPESTTHANGRRTVKGTSKPGKNSKGGNGYGGRMDLPAGLSYLISREISMLGEGPLLGEGSLLKTLKPQQAPAFWNVNMVPFPIFPNLASKSNIAGDGSNEGGEALESRTLIPGLASASSFSSSSPGSGAHSSLAPPPTLTQPPAPSQPAPTSQPTQAQPKPPLPHTPFPKNLTLPRPIAVFLVPLHDKLILEQCRRSVMFLDQAEDVFGCTSPSGSSAGEEGEVGEVGEEEGDVDVEVDVDVDVEGEGETGEGEVVEEASSTIVALNGGVAEASDAAGVAVFPEAEAEAGVGAVASCGESMSTSDSDLEVVLPASPTQVQVQAQAQAHVQTSSLVSTPSMVILPTTLVGVTGLVEVEASSPPSSSSSAATAAAAAAEVQPVQKGEEQGEDGVNANANAEAEAATGPMKTKREMKRKVITCRKVRMNAMQRLSAWRSLGLMRFGRSEYESNIKDMCPVCRRVWKDEWRLYRGNVWRKLGGECAREIKKFWVPFLQAQSQLQSSSSSSSSGGVVKHSHNHNHNHNYELENGLDDVITPSSGVSMSTSTSTSTSTPIPTLSLGGVAEEARRREVTGDDDDDGYEDDGESIVLSGPDTEVEGLGVGEGGVDDSEDEDDGVPDLVETFSPIPGVGDGVAVDDGGSGVNVVSNGVGELPVPDGVEQEEGDVLVLVGEGTSMVNLGV</sequence>
<dbReference type="Proteomes" id="UP000308600">
    <property type="component" value="Unassembled WGS sequence"/>
</dbReference>